<gene>
    <name evidence="2" type="ORF">GQ43DRAFT_435300</name>
</gene>
<dbReference type="AlphaFoldDB" id="A0A9P4JG09"/>
<organism evidence="2 3">
    <name type="scientific">Delitschia confertaspora ATCC 74209</name>
    <dbReference type="NCBI Taxonomy" id="1513339"/>
    <lineage>
        <taxon>Eukaryota</taxon>
        <taxon>Fungi</taxon>
        <taxon>Dikarya</taxon>
        <taxon>Ascomycota</taxon>
        <taxon>Pezizomycotina</taxon>
        <taxon>Dothideomycetes</taxon>
        <taxon>Pleosporomycetidae</taxon>
        <taxon>Pleosporales</taxon>
        <taxon>Delitschiaceae</taxon>
        <taxon>Delitschia</taxon>
    </lineage>
</organism>
<dbReference type="OrthoDB" id="3795483at2759"/>
<comment type="caution">
    <text evidence="2">The sequence shown here is derived from an EMBL/GenBank/DDBJ whole genome shotgun (WGS) entry which is preliminary data.</text>
</comment>
<dbReference type="EMBL" id="ML994257">
    <property type="protein sequence ID" value="KAF2197261.1"/>
    <property type="molecule type" value="Genomic_DNA"/>
</dbReference>
<accession>A0A9P4JG09</accession>
<evidence type="ECO:0000313" key="3">
    <source>
        <dbReference type="Proteomes" id="UP000799536"/>
    </source>
</evidence>
<sequence>MWLVLKLHSYRTSSPRSPEPSLAAYQPLANSLPAFLPLLPPTPDIIIIDPTIPSTGDATFTFLPLEIRHEIYGWASNSGENGDGEEEDQEVENEKMSGGVVDEDDDDGDDAGDLDDATATQTITAAPRFRYIENLMIITHCPPPVALLLTSKELSAEAIEWYYDAAILHIHATELQAPHIFRRVFRTTTRRRFLPDREHSSR</sequence>
<name>A0A9P4JG09_9PLEO</name>
<reference evidence="2" key="1">
    <citation type="journal article" date="2020" name="Stud. Mycol.">
        <title>101 Dothideomycetes genomes: a test case for predicting lifestyles and emergence of pathogens.</title>
        <authorList>
            <person name="Haridas S."/>
            <person name="Albert R."/>
            <person name="Binder M."/>
            <person name="Bloem J."/>
            <person name="Labutti K."/>
            <person name="Salamov A."/>
            <person name="Andreopoulos B."/>
            <person name="Baker S."/>
            <person name="Barry K."/>
            <person name="Bills G."/>
            <person name="Bluhm B."/>
            <person name="Cannon C."/>
            <person name="Castanera R."/>
            <person name="Culley D."/>
            <person name="Daum C."/>
            <person name="Ezra D."/>
            <person name="Gonzalez J."/>
            <person name="Henrissat B."/>
            <person name="Kuo A."/>
            <person name="Liang C."/>
            <person name="Lipzen A."/>
            <person name="Lutzoni F."/>
            <person name="Magnuson J."/>
            <person name="Mondo S."/>
            <person name="Nolan M."/>
            <person name="Ohm R."/>
            <person name="Pangilinan J."/>
            <person name="Park H.-J."/>
            <person name="Ramirez L."/>
            <person name="Alfaro M."/>
            <person name="Sun H."/>
            <person name="Tritt A."/>
            <person name="Yoshinaga Y."/>
            <person name="Zwiers L.-H."/>
            <person name="Turgeon B."/>
            <person name="Goodwin S."/>
            <person name="Spatafora J."/>
            <person name="Crous P."/>
            <person name="Grigoriev I."/>
        </authorList>
    </citation>
    <scope>NUCLEOTIDE SEQUENCE</scope>
    <source>
        <strain evidence="2">ATCC 74209</strain>
    </source>
</reference>
<feature type="compositionally biased region" description="Acidic residues" evidence="1">
    <location>
        <begin position="82"/>
        <end position="91"/>
    </location>
</feature>
<keyword evidence="3" id="KW-1185">Reference proteome</keyword>
<feature type="region of interest" description="Disordered" evidence="1">
    <location>
        <begin position="75"/>
        <end position="119"/>
    </location>
</feature>
<dbReference type="Proteomes" id="UP000799536">
    <property type="component" value="Unassembled WGS sequence"/>
</dbReference>
<protein>
    <submittedName>
        <fullName evidence="2">Uncharacterized protein</fullName>
    </submittedName>
</protein>
<evidence type="ECO:0000313" key="2">
    <source>
        <dbReference type="EMBL" id="KAF2197261.1"/>
    </source>
</evidence>
<evidence type="ECO:0000256" key="1">
    <source>
        <dbReference type="SAM" id="MobiDB-lite"/>
    </source>
</evidence>
<proteinExistence type="predicted"/>
<feature type="compositionally biased region" description="Acidic residues" evidence="1">
    <location>
        <begin position="101"/>
        <end position="116"/>
    </location>
</feature>